<dbReference type="OrthoDB" id="9813814at2"/>
<feature type="modified residue" description="N6-(pyridoxal phosphate)lysine" evidence="7 8">
    <location>
        <position position="37"/>
    </location>
</feature>
<dbReference type="HAMAP" id="MF_01201">
    <property type="entry name" value="Ala_racemase"/>
    <property type="match status" value="1"/>
</dbReference>
<dbReference type="PANTHER" id="PTHR30511">
    <property type="entry name" value="ALANINE RACEMASE"/>
    <property type="match status" value="1"/>
</dbReference>
<comment type="function">
    <text evidence="7">Catalyzes the interconversion of L-alanine and D-alanine. May also act on other amino acids.</text>
</comment>
<dbReference type="InterPro" id="IPR029066">
    <property type="entry name" value="PLP-binding_barrel"/>
</dbReference>
<accession>A0A328B1J4</accession>
<dbReference type="Gene3D" id="2.40.37.10">
    <property type="entry name" value="Lyase, Ornithine Decarboxylase, Chain A, domain 1"/>
    <property type="match status" value="1"/>
</dbReference>
<feature type="binding site" evidence="7 9">
    <location>
        <position position="307"/>
    </location>
    <ligand>
        <name>substrate</name>
    </ligand>
</feature>
<comment type="caution">
    <text evidence="11">The sequence shown here is derived from an EMBL/GenBank/DDBJ whole genome shotgun (WGS) entry which is preliminary data.</text>
</comment>
<keyword evidence="5 7" id="KW-0663">Pyridoxal phosphate</keyword>
<comment type="catalytic activity">
    <reaction evidence="1 7">
        <text>L-alanine = D-alanine</text>
        <dbReference type="Rhea" id="RHEA:20249"/>
        <dbReference type="ChEBI" id="CHEBI:57416"/>
        <dbReference type="ChEBI" id="CHEBI:57972"/>
        <dbReference type="EC" id="5.1.1.1"/>
    </reaction>
</comment>
<proteinExistence type="inferred from homology"/>
<dbReference type="InterPro" id="IPR000821">
    <property type="entry name" value="Ala_racemase"/>
</dbReference>
<feature type="active site" description="Proton acceptor; specific for L-alanine" evidence="7">
    <location>
        <position position="260"/>
    </location>
</feature>
<keyword evidence="6 7" id="KW-0413">Isomerase</keyword>
<dbReference type="Proteomes" id="UP000249842">
    <property type="component" value="Unassembled WGS sequence"/>
</dbReference>
<evidence type="ECO:0000256" key="2">
    <source>
        <dbReference type="ARBA" id="ARBA00001933"/>
    </source>
</evidence>
<dbReference type="GO" id="GO:0030170">
    <property type="term" value="F:pyridoxal phosphate binding"/>
    <property type="evidence" value="ECO:0007669"/>
    <property type="project" value="UniProtKB-UniRule"/>
</dbReference>
<dbReference type="SMART" id="SM01005">
    <property type="entry name" value="Ala_racemase_C"/>
    <property type="match status" value="1"/>
</dbReference>
<dbReference type="EMBL" id="QFYP01000001">
    <property type="protein sequence ID" value="RAK61280.1"/>
    <property type="molecule type" value="Genomic_DNA"/>
</dbReference>
<feature type="binding site" evidence="7 9">
    <location>
        <position position="138"/>
    </location>
    <ligand>
        <name>substrate</name>
    </ligand>
</feature>
<dbReference type="GO" id="GO:0030632">
    <property type="term" value="P:D-alanine biosynthetic process"/>
    <property type="evidence" value="ECO:0007669"/>
    <property type="project" value="UniProtKB-UniRule"/>
</dbReference>
<evidence type="ECO:0000256" key="8">
    <source>
        <dbReference type="PIRSR" id="PIRSR600821-50"/>
    </source>
</evidence>
<dbReference type="RefSeq" id="WP_111458572.1">
    <property type="nucleotide sequence ID" value="NZ_QFYP01000001.1"/>
</dbReference>
<gene>
    <name evidence="11" type="primary">alr</name>
    <name evidence="11" type="ORF">DJ021_16455</name>
</gene>
<dbReference type="InterPro" id="IPR001608">
    <property type="entry name" value="Ala_racemase_N"/>
</dbReference>
<organism evidence="11 12">
    <name type="scientific">Phenylobacterium hankyongense</name>
    <dbReference type="NCBI Taxonomy" id="1813876"/>
    <lineage>
        <taxon>Bacteria</taxon>
        <taxon>Pseudomonadati</taxon>
        <taxon>Pseudomonadota</taxon>
        <taxon>Alphaproteobacteria</taxon>
        <taxon>Caulobacterales</taxon>
        <taxon>Caulobacteraceae</taxon>
        <taxon>Phenylobacterium</taxon>
    </lineage>
</organism>
<dbReference type="NCBIfam" id="TIGR00492">
    <property type="entry name" value="alr"/>
    <property type="match status" value="1"/>
</dbReference>
<dbReference type="PANTHER" id="PTHR30511:SF0">
    <property type="entry name" value="ALANINE RACEMASE, CATABOLIC-RELATED"/>
    <property type="match status" value="1"/>
</dbReference>
<dbReference type="InterPro" id="IPR020622">
    <property type="entry name" value="Ala_racemase_pyridoxalP-BS"/>
</dbReference>
<dbReference type="GO" id="GO:0005829">
    <property type="term" value="C:cytosol"/>
    <property type="evidence" value="ECO:0007669"/>
    <property type="project" value="TreeGrafter"/>
</dbReference>
<protein>
    <recommendedName>
        <fullName evidence="4 7">Alanine racemase</fullName>
        <ecNumber evidence="4 7">5.1.1.1</ecNumber>
    </recommendedName>
</protein>
<dbReference type="Pfam" id="PF01168">
    <property type="entry name" value="Ala_racemase_N"/>
    <property type="match status" value="1"/>
</dbReference>
<dbReference type="EC" id="5.1.1.1" evidence="4 7"/>
<evidence type="ECO:0000256" key="7">
    <source>
        <dbReference type="HAMAP-Rule" id="MF_01201"/>
    </source>
</evidence>
<sequence>MAEPAIARLTIDLDALAHNYDVLRAEAAGAEVAPVVKADGYGLGAVQVARRLWAQGARSFFVARLAEAEALRAGLGPDRAATIYVLDGLTAGAGPRLAAAGLTPALSTLTQVAEASRLAQAAGRPIAVALHVDTGMNRQGVTPAEARALVQAIDRLKGLDVQLLMSHLGSGAEAADPRNAQQLARFQAVRRLFPQARASLAASAGIFLGPDHRFELVRPGISLYGGGPLERPDDRLKAVATLCAPIVDIRNVEAGEQIGYGGQVRVTAPTRVAVVAAGYADGVIRAAKGDGYAWFAGARRRLLIVNMDILAIELGDTEAQPGQMVELLGPNARLDDLATAAGTVAHELLVRLSRRAERVYAGDV</sequence>
<dbReference type="GO" id="GO:0008784">
    <property type="term" value="F:alanine racemase activity"/>
    <property type="evidence" value="ECO:0007669"/>
    <property type="project" value="UniProtKB-UniRule"/>
</dbReference>
<dbReference type="CDD" id="cd00430">
    <property type="entry name" value="PLPDE_III_AR"/>
    <property type="match status" value="1"/>
</dbReference>
<name>A0A328B1J4_9CAUL</name>
<evidence type="ECO:0000256" key="6">
    <source>
        <dbReference type="ARBA" id="ARBA00023235"/>
    </source>
</evidence>
<dbReference type="InterPro" id="IPR011079">
    <property type="entry name" value="Ala_racemase_C"/>
</dbReference>
<dbReference type="UniPathway" id="UPA00042">
    <property type="reaction ID" value="UER00497"/>
</dbReference>
<dbReference type="SUPFAM" id="SSF50621">
    <property type="entry name" value="Alanine racemase C-terminal domain-like"/>
    <property type="match status" value="1"/>
</dbReference>
<reference evidence="12" key="1">
    <citation type="submission" date="2018-05" db="EMBL/GenBank/DDBJ databases">
        <authorList>
            <person name="Li X."/>
        </authorList>
    </citation>
    <scope>NUCLEOTIDE SEQUENCE [LARGE SCALE GENOMIC DNA]</scope>
    <source>
        <strain evidence="12">HKS-05</strain>
    </source>
</reference>
<evidence type="ECO:0000256" key="4">
    <source>
        <dbReference type="ARBA" id="ARBA00013089"/>
    </source>
</evidence>
<keyword evidence="12" id="KW-1185">Reference proteome</keyword>
<dbReference type="PRINTS" id="PR00992">
    <property type="entry name" value="ALARACEMASE"/>
</dbReference>
<dbReference type="Pfam" id="PF00842">
    <property type="entry name" value="Ala_racemase_C"/>
    <property type="match status" value="1"/>
</dbReference>
<comment type="pathway">
    <text evidence="7">Amino-acid biosynthesis; D-alanine biosynthesis; D-alanine from L-alanine: step 1/1.</text>
</comment>
<dbReference type="SUPFAM" id="SSF51419">
    <property type="entry name" value="PLP-binding barrel"/>
    <property type="match status" value="1"/>
</dbReference>
<feature type="active site" description="Proton acceptor; specific for D-alanine" evidence="7">
    <location>
        <position position="37"/>
    </location>
</feature>
<feature type="domain" description="Alanine racemase C-terminal" evidence="10">
    <location>
        <begin position="239"/>
        <end position="361"/>
    </location>
</feature>
<evidence type="ECO:0000313" key="11">
    <source>
        <dbReference type="EMBL" id="RAK61280.1"/>
    </source>
</evidence>
<comment type="similarity">
    <text evidence="3 7">Belongs to the alanine racemase family.</text>
</comment>
<evidence type="ECO:0000313" key="12">
    <source>
        <dbReference type="Proteomes" id="UP000249842"/>
    </source>
</evidence>
<evidence type="ECO:0000256" key="1">
    <source>
        <dbReference type="ARBA" id="ARBA00000316"/>
    </source>
</evidence>
<evidence type="ECO:0000256" key="3">
    <source>
        <dbReference type="ARBA" id="ARBA00007880"/>
    </source>
</evidence>
<dbReference type="PROSITE" id="PS00395">
    <property type="entry name" value="ALANINE_RACEMASE"/>
    <property type="match status" value="1"/>
</dbReference>
<evidence type="ECO:0000259" key="10">
    <source>
        <dbReference type="SMART" id="SM01005"/>
    </source>
</evidence>
<dbReference type="InterPro" id="IPR009006">
    <property type="entry name" value="Ala_racemase/Decarboxylase_C"/>
</dbReference>
<evidence type="ECO:0000256" key="9">
    <source>
        <dbReference type="PIRSR" id="PIRSR600821-52"/>
    </source>
</evidence>
<comment type="cofactor">
    <cofactor evidence="2 7 8">
        <name>pyridoxal 5'-phosphate</name>
        <dbReference type="ChEBI" id="CHEBI:597326"/>
    </cofactor>
</comment>
<dbReference type="Gene3D" id="3.20.20.10">
    <property type="entry name" value="Alanine racemase"/>
    <property type="match status" value="1"/>
</dbReference>
<dbReference type="AlphaFoldDB" id="A0A328B1J4"/>
<evidence type="ECO:0000256" key="5">
    <source>
        <dbReference type="ARBA" id="ARBA00022898"/>
    </source>
</evidence>